<protein>
    <submittedName>
        <fullName evidence="1">Unannotated protein</fullName>
    </submittedName>
</protein>
<dbReference type="EMBL" id="CAFBOK010000039">
    <property type="protein sequence ID" value="CAB4977186.1"/>
    <property type="molecule type" value="Genomic_DNA"/>
</dbReference>
<gene>
    <name evidence="1" type="ORF">UFOPK3927_00491</name>
</gene>
<proteinExistence type="predicted"/>
<dbReference type="AlphaFoldDB" id="A0A6J7M8N6"/>
<sequence>MKGVVEADDGVIGGKVWSVAAFFRIRIYKDVFALFDVDDVVVASDSPKFVGLVPVNGFVRAHPCVGGIRVAAVKLRGEKIYSEPFHGPSKAMNSTDWLCRPDGIALDGSSFFGSDYSVERHGCNGTAHPRNRPQQQC</sequence>
<evidence type="ECO:0000313" key="1">
    <source>
        <dbReference type="EMBL" id="CAB4977186.1"/>
    </source>
</evidence>
<organism evidence="1">
    <name type="scientific">freshwater metagenome</name>
    <dbReference type="NCBI Taxonomy" id="449393"/>
    <lineage>
        <taxon>unclassified sequences</taxon>
        <taxon>metagenomes</taxon>
        <taxon>ecological metagenomes</taxon>
    </lineage>
</organism>
<accession>A0A6J7M8N6</accession>
<name>A0A6J7M8N6_9ZZZZ</name>
<reference evidence="1" key="1">
    <citation type="submission" date="2020-05" db="EMBL/GenBank/DDBJ databases">
        <authorList>
            <person name="Chiriac C."/>
            <person name="Salcher M."/>
            <person name="Ghai R."/>
            <person name="Kavagutti S V."/>
        </authorList>
    </citation>
    <scope>NUCLEOTIDE SEQUENCE</scope>
</reference>